<dbReference type="AlphaFoldDB" id="A0A6L2KDC8"/>
<sequence length="252" mass="27813">MEAHLAPTQPTQVNKITTSCEIYSGPHDTQYYMEDPKQAFVEYASSRTDEAGRSLPSNTVKNLKLSTSLVLFARSYPKIDLQCSSHPSTSINAIKTFSTEANISQTSQLEIRIGIGTQQPDGPEPTTKDEFPNLHLNLTILEVLAHAPIYNVILDKYMESLELGKNRSAFVQGEVSAKMEDPGLFTLPCNLRDSKPFDTLADLGSKAKIVLGEGITRSVFGVKGVDLGEEEAPYWTTLGKRESYNHALARME</sequence>
<comment type="caution">
    <text evidence="1">The sequence shown here is derived from an EMBL/GenBank/DDBJ whole genome shotgun (WGS) entry which is preliminary data.</text>
</comment>
<proteinExistence type="predicted"/>
<organism evidence="1">
    <name type="scientific">Tanacetum cinerariifolium</name>
    <name type="common">Dalmatian daisy</name>
    <name type="synonym">Chrysanthemum cinerariifolium</name>
    <dbReference type="NCBI Taxonomy" id="118510"/>
    <lineage>
        <taxon>Eukaryota</taxon>
        <taxon>Viridiplantae</taxon>
        <taxon>Streptophyta</taxon>
        <taxon>Embryophyta</taxon>
        <taxon>Tracheophyta</taxon>
        <taxon>Spermatophyta</taxon>
        <taxon>Magnoliopsida</taxon>
        <taxon>eudicotyledons</taxon>
        <taxon>Gunneridae</taxon>
        <taxon>Pentapetalae</taxon>
        <taxon>asterids</taxon>
        <taxon>campanulids</taxon>
        <taxon>Asterales</taxon>
        <taxon>Asteraceae</taxon>
        <taxon>Asteroideae</taxon>
        <taxon>Anthemideae</taxon>
        <taxon>Anthemidinae</taxon>
        <taxon>Tanacetum</taxon>
    </lineage>
</organism>
<accession>A0A6L2KDC8</accession>
<protein>
    <submittedName>
        <fullName evidence="1">MAK10-like protein</fullName>
    </submittedName>
</protein>
<name>A0A6L2KDC8_TANCI</name>
<gene>
    <name evidence="1" type="ORF">Tci_019466</name>
</gene>
<reference evidence="1" key="1">
    <citation type="journal article" date="2019" name="Sci. Rep.">
        <title>Draft genome of Tanacetum cinerariifolium, the natural source of mosquito coil.</title>
        <authorList>
            <person name="Yamashiro T."/>
            <person name="Shiraishi A."/>
            <person name="Satake H."/>
            <person name="Nakayama K."/>
        </authorList>
    </citation>
    <scope>NUCLEOTIDE SEQUENCE</scope>
</reference>
<dbReference type="EMBL" id="BKCJ010002278">
    <property type="protein sequence ID" value="GEU47488.1"/>
    <property type="molecule type" value="Genomic_DNA"/>
</dbReference>
<evidence type="ECO:0000313" key="1">
    <source>
        <dbReference type="EMBL" id="GEU47488.1"/>
    </source>
</evidence>